<evidence type="ECO:0000259" key="5">
    <source>
        <dbReference type="Pfam" id="PF04577"/>
    </source>
</evidence>
<name>A0A6P6S6Y4_COFAR</name>
<gene>
    <name evidence="7" type="primary">LOC113687861</name>
</gene>
<protein>
    <submittedName>
        <fullName evidence="7">Alpha-1,3-arabinosyltransferase XAT2-like</fullName>
    </submittedName>
</protein>
<dbReference type="Proteomes" id="UP001652660">
    <property type="component" value="Chromosome 5e"/>
</dbReference>
<evidence type="ECO:0000256" key="1">
    <source>
        <dbReference type="ARBA" id="ARBA00004323"/>
    </source>
</evidence>
<dbReference type="InterPro" id="IPR007657">
    <property type="entry name" value="Glycosyltransferase_61"/>
</dbReference>
<reference evidence="7" key="2">
    <citation type="submission" date="2025-08" db="UniProtKB">
        <authorList>
            <consortium name="RefSeq"/>
        </authorList>
    </citation>
    <scope>IDENTIFICATION</scope>
    <source>
        <tissue evidence="7">Leaves</tissue>
    </source>
</reference>
<dbReference type="RefSeq" id="XP_027061182.2">
    <property type="nucleotide sequence ID" value="XM_027205381.2"/>
</dbReference>
<dbReference type="PANTHER" id="PTHR20961">
    <property type="entry name" value="GLYCOSYLTRANSFERASE"/>
    <property type="match status" value="1"/>
</dbReference>
<evidence type="ECO:0000256" key="3">
    <source>
        <dbReference type="ARBA" id="ARBA00022679"/>
    </source>
</evidence>
<reference evidence="6" key="1">
    <citation type="journal article" date="2025" name="Foods">
        <title>Unveiling the Microbial Signatures of Arabica Coffee Cherries: Insights into Ripeness Specific Diversity, Functional Traits, and Implications for Quality and Safety.</title>
        <authorList>
            <consortium name="RefSeq"/>
            <person name="Tenea G.N."/>
            <person name="Cifuentes V."/>
            <person name="Reyes P."/>
            <person name="Cevallos-Vallejos M."/>
        </authorList>
    </citation>
    <scope>NUCLEOTIDE SEQUENCE [LARGE SCALE GENOMIC DNA]</scope>
</reference>
<proteinExistence type="predicted"/>
<keyword evidence="3" id="KW-0808">Transferase</keyword>
<dbReference type="InterPro" id="IPR049625">
    <property type="entry name" value="Glyco_transf_61_cat"/>
</dbReference>
<keyword evidence="6" id="KW-1185">Reference proteome</keyword>
<feature type="non-terminal residue" evidence="7">
    <location>
        <position position="1"/>
    </location>
</feature>
<evidence type="ECO:0000313" key="6">
    <source>
        <dbReference type="Proteomes" id="UP001652660"/>
    </source>
</evidence>
<feature type="domain" description="Glycosyltransferase 61 catalytic" evidence="5">
    <location>
        <begin position="168"/>
        <end position="330"/>
    </location>
</feature>
<comment type="subcellular location">
    <subcellularLocation>
        <location evidence="1">Golgi apparatus membrane</location>
        <topology evidence="1">Single-pass type II membrane protein</topology>
    </subcellularLocation>
</comment>
<evidence type="ECO:0000313" key="7">
    <source>
        <dbReference type="RefSeq" id="XP_027061182.2"/>
    </source>
</evidence>
<dbReference type="AlphaFoldDB" id="A0A6P6S6Y4"/>
<evidence type="ECO:0000256" key="4">
    <source>
        <dbReference type="ARBA" id="ARBA00023180"/>
    </source>
</evidence>
<organism evidence="6 7">
    <name type="scientific">Coffea arabica</name>
    <name type="common">Arabian coffee</name>
    <dbReference type="NCBI Taxonomy" id="13443"/>
    <lineage>
        <taxon>Eukaryota</taxon>
        <taxon>Viridiplantae</taxon>
        <taxon>Streptophyta</taxon>
        <taxon>Embryophyta</taxon>
        <taxon>Tracheophyta</taxon>
        <taxon>Spermatophyta</taxon>
        <taxon>Magnoliopsida</taxon>
        <taxon>eudicotyledons</taxon>
        <taxon>Gunneridae</taxon>
        <taxon>Pentapetalae</taxon>
        <taxon>asterids</taxon>
        <taxon>lamiids</taxon>
        <taxon>Gentianales</taxon>
        <taxon>Rubiaceae</taxon>
        <taxon>Ixoroideae</taxon>
        <taxon>Gardenieae complex</taxon>
        <taxon>Bertiereae - Coffeeae clade</taxon>
        <taxon>Coffeeae</taxon>
        <taxon>Coffea</taxon>
    </lineage>
</organism>
<evidence type="ECO:0000256" key="2">
    <source>
        <dbReference type="ARBA" id="ARBA00022676"/>
    </source>
</evidence>
<sequence length="429" mass="48431">TGKANLANWNSNLGFENKLDEGAPEQEPLKFLLRRLLRGEQRIQFEDTGFAYPSELHSDIYVSSKQVRFDTNSSKIYIHANQAAAIHIVRPYALKGDEAPIQLISPVEIQHGNTTPPACNHYHDAPAMVFSSGGFVGNIFHEFNDVLVPLFITSRHFRSHVIFMVTGFQHWFFNKYKKIFSQLSRYEAINAAETANGTVHCFPGAVIGLKYHDNLYLNRSDVPGGYSMFEFRDFLVKSFDFNIKKVSQLIEEEKPKLLLLSRAKTRKILNQVEVVKLMEELGFRVVPATLDMMMNFEEFAHIVNNCSVIIGVHGAGLTNELFLPNGAVVIQVVPLGLDWPGNACFGGPAVDMGLQYLEYKIEPQESSLYDLYAPDHPVIADPESMKAQGYQAFGAIYIDKQDVKINVERFRKTLVETMRLLGRPTNPLP</sequence>
<accession>A0A6P6S6Y4</accession>
<keyword evidence="2" id="KW-0328">Glycosyltransferase</keyword>
<dbReference type="Pfam" id="PF04577">
    <property type="entry name" value="Glyco_transf_61"/>
    <property type="match status" value="1"/>
</dbReference>
<dbReference type="PANTHER" id="PTHR20961:SF108">
    <property type="entry name" value="GLYCOSYLTRANSFERASE"/>
    <property type="match status" value="1"/>
</dbReference>
<dbReference type="GO" id="GO:0016763">
    <property type="term" value="F:pentosyltransferase activity"/>
    <property type="evidence" value="ECO:0007669"/>
    <property type="project" value="UniProtKB-ARBA"/>
</dbReference>
<dbReference type="OrthoDB" id="529273at2759"/>
<dbReference type="GO" id="GO:0000139">
    <property type="term" value="C:Golgi membrane"/>
    <property type="evidence" value="ECO:0007669"/>
    <property type="project" value="UniProtKB-SubCell"/>
</dbReference>
<keyword evidence="4" id="KW-0325">Glycoprotein</keyword>
<dbReference type="GeneID" id="113687861"/>